<keyword evidence="4" id="KW-1185">Reference proteome</keyword>
<dbReference type="PROSITE" id="PS51318">
    <property type="entry name" value="TAT"/>
    <property type="match status" value="1"/>
</dbReference>
<dbReference type="Proteomes" id="UP000579605">
    <property type="component" value="Unassembled WGS sequence"/>
</dbReference>
<dbReference type="EMBL" id="JACBZH010000001">
    <property type="protein sequence ID" value="NYH87766.1"/>
    <property type="molecule type" value="Genomic_DNA"/>
</dbReference>
<evidence type="ECO:0000313" key="4">
    <source>
        <dbReference type="Proteomes" id="UP000579605"/>
    </source>
</evidence>
<dbReference type="AlphaFoldDB" id="A0A852ZHK4"/>
<feature type="region of interest" description="Disordered" evidence="1">
    <location>
        <begin position="545"/>
        <end position="568"/>
    </location>
</feature>
<dbReference type="RefSeq" id="WP_179785781.1">
    <property type="nucleotide sequence ID" value="NZ_BAAARR010000034.1"/>
</dbReference>
<dbReference type="InterPro" id="IPR006311">
    <property type="entry name" value="TAT_signal"/>
</dbReference>
<feature type="signal peptide" evidence="2">
    <location>
        <begin position="1"/>
        <end position="29"/>
    </location>
</feature>
<organism evidence="3 4">
    <name type="scientific">Actinopolymorpha rutila</name>
    <dbReference type="NCBI Taxonomy" id="446787"/>
    <lineage>
        <taxon>Bacteria</taxon>
        <taxon>Bacillati</taxon>
        <taxon>Actinomycetota</taxon>
        <taxon>Actinomycetes</taxon>
        <taxon>Propionibacteriales</taxon>
        <taxon>Actinopolymorphaceae</taxon>
        <taxon>Actinopolymorpha</taxon>
    </lineage>
</organism>
<evidence type="ECO:0000256" key="2">
    <source>
        <dbReference type="SAM" id="SignalP"/>
    </source>
</evidence>
<sequence length="568" mass="62384">MTMNWHDRPMSRRGVLSLGAAAVTSLALAGCGDGAKSGSGAGGKHGALKLPAYKPAGHAEGAITSDNTFVPNAFESYPRPPFTSVPKTPAHGGQVTACVLDWGPPPPGKAKNVWAQQLDKRLGTTWNPTVIPAASYDTKVAAILASGEIPDVMWVQPDYQQPVAQAVQQGAFVDLSEILAGDGIKDYPNLATVPSYLWKRSSVEGAIYGIPRPLYLLNKVDVYRADWAAKLGYPDPPKNADEVFELLTAFSHGKAAGKVKTWGIAAFDVRITEFVGNMFRMPNQWRVNKDGSFEYYVETDEYEATLTYMRKLWKEGVFHPDALLFQTQSDKSADLFISGRTGFYRPPPAGWFPANSDLDELTKNDPKARPELLVTPGHDGGQPLNAQTNGWWGIGVISAEAGKDDKRLGELLHVLDYWAAPFGSKEYTFLNYGVEGRHFNFDAKGDPVGVDNEKLTNEMAANYFINPSESVIYYPGTKGRARMVHDYYEKQLAHSAADPSLGLLSETKLKKVTALTSLNTSYENDIVSGRKPLSALKEWRQRWRSGGGDKMRKEYEDSYQRSKGDGGK</sequence>
<reference evidence="3 4" key="1">
    <citation type="submission" date="2020-07" db="EMBL/GenBank/DDBJ databases">
        <title>Sequencing the genomes of 1000 actinobacteria strains.</title>
        <authorList>
            <person name="Klenk H.-P."/>
        </authorList>
    </citation>
    <scope>NUCLEOTIDE SEQUENCE [LARGE SCALE GENOMIC DNA]</scope>
    <source>
        <strain evidence="3 4">DSM 18448</strain>
    </source>
</reference>
<evidence type="ECO:0000313" key="3">
    <source>
        <dbReference type="EMBL" id="NYH87766.1"/>
    </source>
</evidence>
<dbReference type="SUPFAM" id="SSF53850">
    <property type="entry name" value="Periplasmic binding protein-like II"/>
    <property type="match status" value="1"/>
</dbReference>
<name>A0A852ZHK4_9ACTN</name>
<keyword evidence="2" id="KW-0732">Signal</keyword>
<protein>
    <submittedName>
        <fullName evidence="3">Putative aldouronate transport system substrate-binding protein</fullName>
    </submittedName>
</protein>
<dbReference type="PANTHER" id="PTHR43649:SF12">
    <property type="entry name" value="DIACETYLCHITOBIOSE BINDING PROTEIN DASA"/>
    <property type="match status" value="1"/>
</dbReference>
<dbReference type="PANTHER" id="PTHR43649">
    <property type="entry name" value="ARABINOSE-BINDING PROTEIN-RELATED"/>
    <property type="match status" value="1"/>
</dbReference>
<feature type="chain" id="PRO_5032767697" evidence="2">
    <location>
        <begin position="30"/>
        <end position="568"/>
    </location>
</feature>
<comment type="caution">
    <text evidence="3">The sequence shown here is derived from an EMBL/GenBank/DDBJ whole genome shotgun (WGS) entry which is preliminary data.</text>
</comment>
<proteinExistence type="predicted"/>
<dbReference type="Gene3D" id="3.40.190.10">
    <property type="entry name" value="Periplasmic binding protein-like II"/>
    <property type="match status" value="2"/>
</dbReference>
<accession>A0A852ZHK4</accession>
<evidence type="ECO:0000256" key="1">
    <source>
        <dbReference type="SAM" id="MobiDB-lite"/>
    </source>
</evidence>
<gene>
    <name evidence="3" type="ORF">F4554_000404</name>
</gene>
<dbReference type="InterPro" id="IPR050490">
    <property type="entry name" value="Bact_solute-bd_prot1"/>
</dbReference>